<feature type="domain" description="Histidine kinase" evidence="11">
    <location>
        <begin position="549"/>
        <end position="764"/>
    </location>
</feature>
<name>A0A4Z1RKD6_9GAMM</name>
<protein>
    <recommendedName>
        <fullName evidence="3">histidine kinase</fullName>
        <ecNumber evidence="3">2.7.13.3</ecNumber>
    </recommendedName>
</protein>
<evidence type="ECO:0000256" key="3">
    <source>
        <dbReference type="ARBA" id="ARBA00012438"/>
    </source>
</evidence>
<dbReference type="Pfam" id="PF00512">
    <property type="entry name" value="HisKA"/>
    <property type="match status" value="1"/>
</dbReference>
<evidence type="ECO:0000256" key="8">
    <source>
        <dbReference type="ARBA" id="ARBA00022989"/>
    </source>
</evidence>
<dbReference type="InterPro" id="IPR013656">
    <property type="entry name" value="PAS_4"/>
</dbReference>
<dbReference type="InterPro" id="IPR003594">
    <property type="entry name" value="HATPase_dom"/>
</dbReference>
<dbReference type="PANTHER" id="PTHR42878">
    <property type="entry name" value="TWO-COMPONENT HISTIDINE KINASE"/>
    <property type="match status" value="1"/>
</dbReference>
<dbReference type="InterPro" id="IPR042240">
    <property type="entry name" value="CHASE_sf"/>
</dbReference>
<comment type="subcellular location">
    <subcellularLocation>
        <location evidence="2">Membrane</location>
    </subcellularLocation>
</comment>
<evidence type="ECO:0000313" key="15">
    <source>
        <dbReference type="Proteomes" id="UP000298681"/>
    </source>
</evidence>
<dbReference type="InterPro" id="IPR005467">
    <property type="entry name" value="His_kinase_dom"/>
</dbReference>
<dbReference type="GO" id="GO:0000156">
    <property type="term" value="F:phosphorelay response regulator activity"/>
    <property type="evidence" value="ECO:0007669"/>
    <property type="project" value="TreeGrafter"/>
</dbReference>
<keyword evidence="5" id="KW-0808">Transferase</keyword>
<comment type="catalytic activity">
    <reaction evidence="1">
        <text>ATP + protein L-histidine = ADP + protein N-phospho-L-histidine.</text>
        <dbReference type="EC" id="2.7.13.3"/>
    </reaction>
</comment>
<dbReference type="GO" id="GO:0005886">
    <property type="term" value="C:plasma membrane"/>
    <property type="evidence" value="ECO:0007669"/>
    <property type="project" value="UniProtKB-ARBA"/>
</dbReference>
<dbReference type="PROSITE" id="PS50109">
    <property type="entry name" value="HIS_KIN"/>
    <property type="match status" value="1"/>
</dbReference>
<dbReference type="InterPro" id="IPR004358">
    <property type="entry name" value="Sig_transdc_His_kin-like_C"/>
</dbReference>
<evidence type="ECO:0000256" key="1">
    <source>
        <dbReference type="ARBA" id="ARBA00000085"/>
    </source>
</evidence>
<dbReference type="PROSITE" id="PS50839">
    <property type="entry name" value="CHASE"/>
    <property type="match status" value="1"/>
</dbReference>
<gene>
    <name evidence="14" type="ORF">E4582_04205</name>
</gene>
<evidence type="ECO:0000259" key="13">
    <source>
        <dbReference type="PROSITE" id="PS50839"/>
    </source>
</evidence>
<dbReference type="InterPro" id="IPR006189">
    <property type="entry name" value="CHASE_dom"/>
</dbReference>
<feature type="domain" description="CHASE" evidence="13">
    <location>
        <begin position="182"/>
        <end position="288"/>
    </location>
</feature>
<dbReference type="AlphaFoldDB" id="A0A4Z1RKD6"/>
<dbReference type="SMART" id="SM00388">
    <property type="entry name" value="HisKA"/>
    <property type="match status" value="1"/>
</dbReference>
<dbReference type="EC" id="2.7.13.3" evidence="3"/>
<dbReference type="InterPro" id="IPR036097">
    <property type="entry name" value="HisK_dim/P_sf"/>
</dbReference>
<dbReference type="Pfam" id="PF02518">
    <property type="entry name" value="HATPase_c"/>
    <property type="match status" value="1"/>
</dbReference>
<dbReference type="FunFam" id="1.10.287.130:FF:000070">
    <property type="entry name" value="Histidine kinase sensor protein"/>
    <property type="match status" value="1"/>
</dbReference>
<dbReference type="EMBL" id="SPUH01000001">
    <property type="protein sequence ID" value="TKS54051.1"/>
    <property type="molecule type" value="Genomic_DNA"/>
</dbReference>
<dbReference type="InterPro" id="IPR000014">
    <property type="entry name" value="PAS"/>
</dbReference>
<proteinExistence type="predicted"/>
<dbReference type="SMART" id="SM01079">
    <property type="entry name" value="CHASE"/>
    <property type="match status" value="1"/>
</dbReference>
<keyword evidence="8 10" id="KW-1133">Transmembrane helix</keyword>
<evidence type="ECO:0000259" key="11">
    <source>
        <dbReference type="PROSITE" id="PS50109"/>
    </source>
</evidence>
<evidence type="ECO:0000256" key="7">
    <source>
        <dbReference type="ARBA" id="ARBA00022777"/>
    </source>
</evidence>
<dbReference type="PROSITE" id="PS50113">
    <property type="entry name" value="PAC"/>
    <property type="match status" value="1"/>
</dbReference>
<dbReference type="InterPro" id="IPR003661">
    <property type="entry name" value="HisK_dim/P_dom"/>
</dbReference>
<keyword evidence="4" id="KW-0597">Phosphoprotein</keyword>
<dbReference type="SMART" id="SM00387">
    <property type="entry name" value="HATPase_c"/>
    <property type="match status" value="1"/>
</dbReference>
<feature type="domain" description="PAC" evidence="12">
    <location>
        <begin position="468"/>
        <end position="520"/>
    </location>
</feature>
<dbReference type="NCBIfam" id="TIGR00229">
    <property type="entry name" value="sensory_box"/>
    <property type="match status" value="1"/>
</dbReference>
<dbReference type="SUPFAM" id="SSF55785">
    <property type="entry name" value="PYP-like sensor domain (PAS domain)"/>
    <property type="match status" value="1"/>
</dbReference>
<dbReference type="Pfam" id="PF08448">
    <property type="entry name" value="PAS_4"/>
    <property type="match status" value="1"/>
</dbReference>
<sequence>MSFVADMRQYRGGRCGHKARRAGGGGAFIEGKKALIGETDSTATGPRRLREDPRLAVAAALVVLLASLLLVLMYARSEHARDRDLRKARMAEETTQVLDLMSQRLLAYELSTRGGASLFASVERPTAQQWRSYVDGLQIGRRAGPNALGYGAYIPGDRLREFQLERRSDGEGLFKLHPRGVREAYGPVVYVEPRRPEHDGIDGYDMLSEPVRRGAMEAARDSGESRLTGKLVLQRRFDDTPQGAILYTPVYRGGVLPASVEARGAALRGWTYAPLRMQDFVPQSLATLPRTMSMRITDVTGGEAAELYVDQDYARADAAAGRDRHSVNQSFYGRTWRIDFIALEATSAASPARTTVIVGLLAALLLAAVTWSLARTGVHAQQLAARMSESYRRSESRFRSAMVYSPVGKALLDEDDRVVDANLALAAIVGLPLEQLIGADMGGFFVDGRDADEVDSEEAGAHARDGVYRASRILRRSDGSRRRVRLFTAPVPGEAGDEVVRLVQIDDVTDWYRAEERVRALNRTLEARVAARTQELERANLELEAFSYSVSHDLRAPLRTIDGFSRLLNDRYASVIDDTGRDYLGRIRAATARMDALIDALLQMARLSRAQVRRRDLDLSGMAGQVVADLRLAEPEREVVVEIDDGLAAQGDPTLVANLLQNLVGNAWKFTAGRDDAQILIGHARRPDGVEAFFVRDNGAGFSQDYASKLFRPFQRLHAQHEFPGHGIGLASVKRIVERHCGEVWAEGREGEGACFWFTLPDEQPGDDCG</sequence>
<evidence type="ECO:0000256" key="10">
    <source>
        <dbReference type="SAM" id="Phobius"/>
    </source>
</evidence>
<evidence type="ECO:0000256" key="6">
    <source>
        <dbReference type="ARBA" id="ARBA00022692"/>
    </source>
</evidence>
<comment type="caution">
    <text evidence="14">The sequence shown here is derived from an EMBL/GenBank/DDBJ whole genome shotgun (WGS) entry which is preliminary data.</text>
</comment>
<evidence type="ECO:0000256" key="5">
    <source>
        <dbReference type="ARBA" id="ARBA00022679"/>
    </source>
</evidence>
<dbReference type="InterPro" id="IPR000700">
    <property type="entry name" value="PAS-assoc_C"/>
</dbReference>
<feature type="transmembrane region" description="Helical" evidence="10">
    <location>
        <begin position="55"/>
        <end position="75"/>
    </location>
</feature>
<dbReference type="Gene3D" id="3.30.565.10">
    <property type="entry name" value="Histidine kinase-like ATPase, C-terminal domain"/>
    <property type="match status" value="1"/>
</dbReference>
<dbReference type="GO" id="GO:0007234">
    <property type="term" value="P:osmosensory signaling via phosphorelay pathway"/>
    <property type="evidence" value="ECO:0007669"/>
    <property type="project" value="TreeGrafter"/>
</dbReference>
<dbReference type="Gene3D" id="1.10.287.130">
    <property type="match status" value="1"/>
</dbReference>
<dbReference type="Gene3D" id="3.30.450.20">
    <property type="entry name" value="PAS domain"/>
    <property type="match status" value="1"/>
</dbReference>
<dbReference type="Pfam" id="PF03924">
    <property type="entry name" value="CHASE"/>
    <property type="match status" value="1"/>
</dbReference>
<reference evidence="14 15" key="1">
    <citation type="submission" date="2019-01" db="EMBL/GenBank/DDBJ databases">
        <authorList>
            <person name="Zhang S."/>
        </authorList>
    </citation>
    <scope>NUCLEOTIDE SEQUENCE [LARGE SCALE GENOMIC DNA]</scope>
    <source>
        <strain evidence="14 15">1626</strain>
    </source>
</reference>
<dbReference type="InterPro" id="IPR035965">
    <property type="entry name" value="PAS-like_dom_sf"/>
</dbReference>
<dbReference type="PANTHER" id="PTHR42878:SF15">
    <property type="entry name" value="BACTERIOPHYTOCHROME"/>
    <property type="match status" value="1"/>
</dbReference>
<evidence type="ECO:0000256" key="9">
    <source>
        <dbReference type="ARBA" id="ARBA00023136"/>
    </source>
</evidence>
<keyword evidence="7" id="KW-0418">Kinase</keyword>
<evidence type="ECO:0000256" key="2">
    <source>
        <dbReference type="ARBA" id="ARBA00004370"/>
    </source>
</evidence>
<accession>A0A4Z1RKD6</accession>
<dbReference type="SUPFAM" id="SSF55874">
    <property type="entry name" value="ATPase domain of HSP90 chaperone/DNA topoisomerase II/histidine kinase"/>
    <property type="match status" value="1"/>
</dbReference>
<dbReference type="GO" id="GO:0000155">
    <property type="term" value="F:phosphorelay sensor kinase activity"/>
    <property type="evidence" value="ECO:0007669"/>
    <property type="project" value="InterPro"/>
</dbReference>
<dbReference type="CDD" id="cd00082">
    <property type="entry name" value="HisKA"/>
    <property type="match status" value="1"/>
</dbReference>
<dbReference type="InterPro" id="IPR050351">
    <property type="entry name" value="BphY/WalK/GraS-like"/>
</dbReference>
<dbReference type="GO" id="GO:0030295">
    <property type="term" value="F:protein kinase activator activity"/>
    <property type="evidence" value="ECO:0007669"/>
    <property type="project" value="TreeGrafter"/>
</dbReference>
<dbReference type="SUPFAM" id="SSF47384">
    <property type="entry name" value="Homodimeric domain of signal transducing histidine kinase"/>
    <property type="match status" value="1"/>
</dbReference>
<evidence type="ECO:0000313" key="14">
    <source>
        <dbReference type="EMBL" id="TKS54051.1"/>
    </source>
</evidence>
<evidence type="ECO:0000259" key="12">
    <source>
        <dbReference type="PROSITE" id="PS50113"/>
    </source>
</evidence>
<keyword evidence="6 10" id="KW-0812">Transmembrane</keyword>
<evidence type="ECO:0000256" key="4">
    <source>
        <dbReference type="ARBA" id="ARBA00022553"/>
    </source>
</evidence>
<dbReference type="InterPro" id="IPR036890">
    <property type="entry name" value="HATPase_C_sf"/>
</dbReference>
<dbReference type="Gene3D" id="3.30.450.350">
    <property type="entry name" value="CHASE domain"/>
    <property type="match status" value="1"/>
</dbReference>
<organism evidence="14 15">
    <name type="scientific">Luteimonas yindakuii</name>
    <dbReference type="NCBI Taxonomy" id="2565782"/>
    <lineage>
        <taxon>Bacteria</taxon>
        <taxon>Pseudomonadati</taxon>
        <taxon>Pseudomonadota</taxon>
        <taxon>Gammaproteobacteria</taxon>
        <taxon>Lysobacterales</taxon>
        <taxon>Lysobacteraceae</taxon>
        <taxon>Luteimonas</taxon>
    </lineage>
</organism>
<dbReference type="PRINTS" id="PR00344">
    <property type="entry name" value="BCTRLSENSOR"/>
</dbReference>
<dbReference type="FunFam" id="3.30.565.10:FF:000006">
    <property type="entry name" value="Sensor histidine kinase WalK"/>
    <property type="match status" value="1"/>
</dbReference>
<keyword evidence="15" id="KW-1185">Reference proteome</keyword>
<keyword evidence="9 10" id="KW-0472">Membrane</keyword>
<dbReference type="Proteomes" id="UP000298681">
    <property type="component" value="Unassembled WGS sequence"/>
</dbReference>
<dbReference type="CDD" id="cd00130">
    <property type="entry name" value="PAS"/>
    <property type="match status" value="1"/>
</dbReference>